<gene>
    <name evidence="1" type="ORF">UHOR_03235</name>
</gene>
<sequence>MHPFLEEISQVQDRSKFLHLWIRGLKEESTYPCLDDLRIRDKISALFQEVALSAEYEEDNRMLLPLWNAGVHPEEQERINEGQPAVVDWPPHTDQSPSMTLCSPWNWILFSLSRGLQWKVAITVSIECFLPVCFRHASR</sequence>
<dbReference type="HOGENOM" id="CLU_1846610_0_0_1"/>
<dbReference type="Proteomes" id="UP000006174">
    <property type="component" value="Unassembled WGS sequence"/>
</dbReference>
<proteinExistence type="predicted"/>
<reference evidence="1 2" key="1">
    <citation type="journal article" date="2012" name="Plant Cell">
        <title>Genome comparison of barley and maize smut fungi reveals targeted loss of RNA silencing components and species-specific presence of transposable elements.</title>
        <authorList>
            <person name="Laurie J.D."/>
            <person name="Ali S."/>
            <person name="Linning R."/>
            <person name="Mannhaupt G."/>
            <person name="Wong P."/>
            <person name="Gueldener U."/>
            <person name="Muensterkoetter M."/>
            <person name="Moore R."/>
            <person name="Kahmann R."/>
            <person name="Bakkeren G."/>
            <person name="Schirawski J."/>
        </authorList>
    </citation>
    <scope>NUCLEOTIDE SEQUENCE [LARGE SCALE GENOMIC DNA]</scope>
    <source>
        <strain evidence="2">Uh4875-4</strain>
    </source>
</reference>
<evidence type="ECO:0000313" key="2">
    <source>
        <dbReference type="Proteomes" id="UP000006174"/>
    </source>
</evidence>
<keyword evidence="2" id="KW-1185">Reference proteome</keyword>
<comment type="caution">
    <text evidence="1">The sequence shown here is derived from an EMBL/GenBank/DDBJ whole genome shotgun (WGS) entry which is preliminary data.</text>
</comment>
<name>I2FS13_USTHO</name>
<accession>I2FS13</accession>
<dbReference type="AlphaFoldDB" id="I2FS13"/>
<organism evidence="1 2">
    <name type="scientific">Ustilago hordei</name>
    <name type="common">Barley covered smut fungus</name>
    <dbReference type="NCBI Taxonomy" id="120017"/>
    <lineage>
        <taxon>Eukaryota</taxon>
        <taxon>Fungi</taxon>
        <taxon>Dikarya</taxon>
        <taxon>Basidiomycota</taxon>
        <taxon>Ustilaginomycotina</taxon>
        <taxon>Ustilaginomycetes</taxon>
        <taxon>Ustilaginales</taxon>
        <taxon>Ustilaginaceae</taxon>
        <taxon>Ustilago</taxon>
    </lineage>
</organism>
<protein>
    <submittedName>
        <fullName evidence="1">Conserved uncharacterized protein</fullName>
    </submittedName>
</protein>
<dbReference type="EMBL" id="CAGI01000147">
    <property type="protein sequence ID" value="CCF49706.1"/>
    <property type="molecule type" value="Genomic_DNA"/>
</dbReference>
<evidence type="ECO:0000313" key="1">
    <source>
        <dbReference type="EMBL" id="CCF49706.1"/>
    </source>
</evidence>